<evidence type="ECO:0000313" key="5">
    <source>
        <dbReference type="EMBL" id="OQJ62250.1"/>
    </source>
</evidence>
<evidence type="ECO:0000259" key="3">
    <source>
        <dbReference type="Pfam" id="PF09972"/>
    </source>
</evidence>
<comment type="caution">
    <text evidence="5">The sequence shown here is derived from an EMBL/GenBank/DDBJ whole genome shotgun (WGS) entry which is preliminary data.</text>
</comment>
<organism evidence="5 6">
    <name type="scientific">Clavibacter tessellarius</name>
    <dbReference type="NCBI Taxonomy" id="31965"/>
    <lineage>
        <taxon>Bacteria</taxon>
        <taxon>Bacillati</taxon>
        <taxon>Actinomycetota</taxon>
        <taxon>Actinomycetes</taxon>
        <taxon>Micrococcales</taxon>
        <taxon>Microbacteriaceae</taxon>
        <taxon>Clavibacter</taxon>
    </lineage>
</organism>
<dbReference type="InterPro" id="IPR018702">
    <property type="entry name" value="DUF2207"/>
</dbReference>
<dbReference type="EMBL" id="MZMQ01000001">
    <property type="protein sequence ID" value="OQJ62250.1"/>
    <property type="molecule type" value="Genomic_DNA"/>
</dbReference>
<feature type="transmembrane region" description="Helical" evidence="2">
    <location>
        <begin position="38"/>
        <end position="58"/>
    </location>
</feature>
<feature type="region of interest" description="Disordered" evidence="1">
    <location>
        <begin position="594"/>
        <end position="625"/>
    </location>
</feature>
<keyword evidence="6" id="KW-1185">Reference proteome</keyword>
<accession>A0A225C943</accession>
<feature type="compositionally biased region" description="Gly residues" evidence="1">
    <location>
        <begin position="606"/>
        <end position="625"/>
    </location>
</feature>
<dbReference type="Proteomes" id="UP000215316">
    <property type="component" value="Unassembled WGS sequence"/>
</dbReference>
<name>A0A225C943_9MICO</name>
<keyword evidence="2" id="KW-0472">Membrane</keyword>
<feature type="transmembrane region" description="Helical" evidence="2">
    <location>
        <begin position="459"/>
        <end position="483"/>
    </location>
</feature>
<keyword evidence="2" id="KW-1133">Transmembrane helix</keyword>
<evidence type="ECO:0000259" key="4">
    <source>
        <dbReference type="Pfam" id="PF20990"/>
    </source>
</evidence>
<keyword evidence="2" id="KW-0812">Transmembrane</keyword>
<dbReference type="OrthoDB" id="4973253at2"/>
<dbReference type="AlphaFoldDB" id="A0A225C943"/>
<feature type="domain" description="DUF2207" evidence="3">
    <location>
        <begin position="82"/>
        <end position="258"/>
    </location>
</feature>
<evidence type="ECO:0008006" key="7">
    <source>
        <dbReference type="Google" id="ProtNLM"/>
    </source>
</evidence>
<feature type="domain" description="Predicted membrane protein YciQ-like C-terminal" evidence="4">
    <location>
        <begin position="314"/>
        <end position="558"/>
    </location>
</feature>
<feature type="transmembrane region" description="Helical" evidence="2">
    <location>
        <begin position="428"/>
        <end position="453"/>
    </location>
</feature>
<sequence>MRDRVGFGRRDGAAHRVTTAGRIGEAGRGGTADRAARIRLALIAALLTALAIPLGLAAPAHADVDDFSFRSFDAVYRLSADADGRSVLRTTETLVAEFPDRDQNRGIRRELVRDYDGHPTALRVLSVTDGSGAPRAFDTESEDGATVLTIADDGFVRGEQTYVVDYEQRDVTRSFADTDADEFYWDVNGLGWAQPFGRVTATVEIAPELLGRLTGGADAAAGPAGADGPAYITRTDTGFTATATDLGPRENLSLSIGFERGTFTARDSSFLAAPWPSLSLAGALLAVAAAVGAVVLRRRRLSDAPGRGTIVAEYDPPEGVGLLVSAVVSGSAARATTALLLDLAVRGAVRILERDGTGKPSFALELVDPSRVTDPDERGFVAAVFGDGAGAGTVTDLKRTDAHAATRIQKVMASVRKRTLADGLRKPLPVTAIVLLLVAASIGMAAAIAFAVLSLVDAYGGPIVIAFLVAAALALGVTIVAVVKHPLTERGVALRDHLRGLEEFIRLAEADRIRMLQSPEGALRADLPRDDRDMLRLTEELLPYAALFGQEREWGDELGRRYEHQRREPVWYSGSTPFAPAVFASSLGSVSSSMGGAYSGSSTSGGSTGGTTSGGGGGGGGGGGV</sequence>
<evidence type="ECO:0000256" key="1">
    <source>
        <dbReference type="SAM" id="MobiDB-lite"/>
    </source>
</evidence>
<dbReference type="InterPro" id="IPR048389">
    <property type="entry name" value="YciQ-like_C"/>
</dbReference>
<feature type="compositionally biased region" description="Low complexity" evidence="1">
    <location>
        <begin position="594"/>
        <end position="605"/>
    </location>
</feature>
<evidence type="ECO:0000256" key="2">
    <source>
        <dbReference type="SAM" id="Phobius"/>
    </source>
</evidence>
<protein>
    <recommendedName>
        <fullName evidence="7">DUF2207 domain-containing protein</fullName>
    </recommendedName>
</protein>
<proteinExistence type="predicted"/>
<dbReference type="Pfam" id="PF09972">
    <property type="entry name" value="DUF2207"/>
    <property type="match status" value="1"/>
</dbReference>
<reference evidence="5" key="1">
    <citation type="submission" date="2017-08" db="EMBL/GenBank/DDBJ databases">
        <title>Genomes of multiple Clavibacter strains from different subspecies.</title>
        <authorList>
            <person name="Yuan X.-K."/>
            <person name="Li X.-S."/>
            <person name="Nie J."/>
            <person name="De Boer S.H."/>
        </authorList>
    </citation>
    <scope>NUCLEOTIDE SEQUENCE [LARGE SCALE GENOMIC DNA]</scope>
    <source>
        <strain evidence="5">ATCC 33566</strain>
    </source>
</reference>
<feature type="transmembrane region" description="Helical" evidence="2">
    <location>
        <begin position="275"/>
        <end position="296"/>
    </location>
</feature>
<evidence type="ECO:0000313" key="6">
    <source>
        <dbReference type="Proteomes" id="UP000215316"/>
    </source>
</evidence>
<gene>
    <name evidence="5" type="ORF">B5P24_04120</name>
</gene>
<dbReference type="RefSeq" id="WP_094126631.1">
    <property type="nucleotide sequence ID" value="NZ_CP040788.1"/>
</dbReference>
<dbReference type="Pfam" id="PF20990">
    <property type="entry name" value="DUF2207_C"/>
    <property type="match status" value="1"/>
</dbReference>